<evidence type="ECO:0000313" key="2">
    <source>
        <dbReference type="EMBL" id="TKR88032.1"/>
    </source>
</evidence>
<name>A0A4U5NX49_STECR</name>
<proteinExistence type="predicted"/>
<protein>
    <submittedName>
        <fullName evidence="2">Uncharacterized protein</fullName>
    </submittedName>
</protein>
<dbReference type="AlphaFoldDB" id="A0A4U5NX49"/>
<feature type="region of interest" description="Disordered" evidence="1">
    <location>
        <begin position="121"/>
        <end position="162"/>
    </location>
</feature>
<accession>A0A4U5NX49</accession>
<feature type="compositionally biased region" description="Polar residues" evidence="1">
    <location>
        <begin position="22"/>
        <end position="35"/>
    </location>
</feature>
<keyword evidence="3" id="KW-1185">Reference proteome</keyword>
<reference evidence="2 3" key="1">
    <citation type="journal article" date="2015" name="Genome Biol.">
        <title>Comparative genomics of Steinernema reveals deeply conserved gene regulatory networks.</title>
        <authorList>
            <person name="Dillman A.R."/>
            <person name="Macchietto M."/>
            <person name="Porter C.F."/>
            <person name="Rogers A."/>
            <person name="Williams B."/>
            <person name="Antoshechkin I."/>
            <person name="Lee M.M."/>
            <person name="Goodwin Z."/>
            <person name="Lu X."/>
            <person name="Lewis E.E."/>
            <person name="Goodrich-Blair H."/>
            <person name="Stock S.P."/>
            <person name="Adams B.J."/>
            <person name="Sternberg P.W."/>
            <person name="Mortazavi A."/>
        </authorList>
    </citation>
    <scope>NUCLEOTIDE SEQUENCE [LARGE SCALE GENOMIC DNA]</scope>
    <source>
        <strain evidence="2 3">ALL</strain>
    </source>
</reference>
<reference evidence="2 3" key="2">
    <citation type="journal article" date="2019" name="G3 (Bethesda)">
        <title>Hybrid Assembly of the Genome of the Entomopathogenic Nematode Steinernema carpocapsae Identifies the X-Chromosome.</title>
        <authorList>
            <person name="Serra L."/>
            <person name="Macchietto M."/>
            <person name="Macias-Munoz A."/>
            <person name="McGill C.J."/>
            <person name="Rodriguez I.M."/>
            <person name="Rodriguez B."/>
            <person name="Murad R."/>
            <person name="Mortazavi A."/>
        </authorList>
    </citation>
    <scope>NUCLEOTIDE SEQUENCE [LARGE SCALE GENOMIC DNA]</scope>
    <source>
        <strain evidence="2 3">ALL</strain>
    </source>
</reference>
<evidence type="ECO:0000313" key="3">
    <source>
        <dbReference type="Proteomes" id="UP000298663"/>
    </source>
</evidence>
<dbReference type="EMBL" id="AZBU02000003">
    <property type="protein sequence ID" value="TKR88032.1"/>
    <property type="molecule type" value="Genomic_DNA"/>
</dbReference>
<sequence>MQQCRLMKLERKPGKARKKNRQLTMTPRRNNTSKNRVLPAENNRKLNAITMARNTSGDVGSYCKRHNDRKPGEKTDRDRLDRFKGEKTLRPDTSPGLVWRSIHCLKKIIRYGRAANDWSVSQYFPKSSGEPGEDPTPLLPLQSASRRPRLQQGDARRRRKRR</sequence>
<organism evidence="2 3">
    <name type="scientific">Steinernema carpocapsae</name>
    <name type="common">Entomopathogenic nematode</name>
    <dbReference type="NCBI Taxonomy" id="34508"/>
    <lineage>
        <taxon>Eukaryota</taxon>
        <taxon>Metazoa</taxon>
        <taxon>Ecdysozoa</taxon>
        <taxon>Nematoda</taxon>
        <taxon>Chromadorea</taxon>
        <taxon>Rhabditida</taxon>
        <taxon>Tylenchina</taxon>
        <taxon>Panagrolaimomorpha</taxon>
        <taxon>Strongyloidoidea</taxon>
        <taxon>Steinernematidae</taxon>
        <taxon>Steinernema</taxon>
    </lineage>
</organism>
<dbReference type="Proteomes" id="UP000298663">
    <property type="component" value="Unassembled WGS sequence"/>
</dbReference>
<feature type="compositionally biased region" description="Basic and acidic residues" evidence="1">
    <location>
        <begin position="69"/>
        <end position="90"/>
    </location>
</feature>
<gene>
    <name evidence="2" type="ORF">L596_012333</name>
</gene>
<comment type="caution">
    <text evidence="2">The sequence shown here is derived from an EMBL/GenBank/DDBJ whole genome shotgun (WGS) entry which is preliminary data.</text>
</comment>
<feature type="region of interest" description="Disordered" evidence="1">
    <location>
        <begin position="1"/>
        <end position="95"/>
    </location>
</feature>
<evidence type="ECO:0000256" key="1">
    <source>
        <dbReference type="SAM" id="MobiDB-lite"/>
    </source>
</evidence>